<evidence type="ECO:0000313" key="2">
    <source>
        <dbReference type="Proteomes" id="UP000789366"/>
    </source>
</evidence>
<dbReference type="Proteomes" id="UP000789366">
    <property type="component" value="Unassembled WGS sequence"/>
</dbReference>
<reference evidence="1" key="1">
    <citation type="submission" date="2021-06" db="EMBL/GenBank/DDBJ databases">
        <authorList>
            <person name="Kallberg Y."/>
            <person name="Tangrot J."/>
            <person name="Rosling A."/>
        </authorList>
    </citation>
    <scope>NUCLEOTIDE SEQUENCE</scope>
    <source>
        <strain evidence="1">28 12/20/2015</strain>
    </source>
</reference>
<feature type="non-terminal residue" evidence="1">
    <location>
        <position position="1"/>
    </location>
</feature>
<proteinExistence type="predicted"/>
<dbReference type="EMBL" id="CAJVPW010063477">
    <property type="protein sequence ID" value="CAG8784742.1"/>
    <property type="molecule type" value="Genomic_DNA"/>
</dbReference>
<organism evidence="1 2">
    <name type="scientific">Cetraspora pellucida</name>
    <dbReference type="NCBI Taxonomy" id="1433469"/>
    <lineage>
        <taxon>Eukaryota</taxon>
        <taxon>Fungi</taxon>
        <taxon>Fungi incertae sedis</taxon>
        <taxon>Mucoromycota</taxon>
        <taxon>Glomeromycotina</taxon>
        <taxon>Glomeromycetes</taxon>
        <taxon>Diversisporales</taxon>
        <taxon>Gigasporaceae</taxon>
        <taxon>Cetraspora</taxon>
    </lineage>
</organism>
<evidence type="ECO:0000313" key="1">
    <source>
        <dbReference type="EMBL" id="CAG8784742.1"/>
    </source>
</evidence>
<gene>
    <name evidence="1" type="ORF">SPELUC_LOCUS16685</name>
</gene>
<sequence>AGQAKKRFILVLPTKPDDEKWADVVNSWEIGILTLITLQKDPSGKDRGIKGSDIKYETYADPEQGKQRDQL</sequence>
<name>A0ACA9RB38_9GLOM</name>
<keyword evidence="2" id="KW-1185">Reference proteome</keyword>
<comment type="caution">
    <text evidence="1">The sequence shown here is derived from an EMBL/GenBank/DDBJ whole genome shotgun (WGS) entry which is preliminary data.</text>
</comment>
<accession>A0ACA9RB38</accession>
<protein>
    <submittedName>
        <fullName evidence="1">5851_t:CDS:1</fullName>
    </submittedName>
</protein>